<evidence type="ECO:0000256" key="2">
    <source>
        <dbReference type="ARBA" id="ARBA00009975"/>
    </source>
</evidence>
<dbReference type="PANTHER" id="PTHR23429:SF0">
    <property type="entry name" value="GLUCOSE-6-PHOSPHATE 1-DEHYDROGENASE"/>
    <property type="match status" value="1"/>
</dbReference>
<organism evidence="9 10">
    <name type="scientific">Candidatus Segetimicrobium genomatis</name>
    <dbReference type="NCBI Taxonomy" id="2569760"/>
    <lineage>
        <taxon>Bacteria</taxon>
        <taxon>Bacillati</taxon>
        <taxon>Candidatus Sysuimicrobiota</taxon>
        <taxon>Candidatus Sysuimicrobiia</taxon>
        <taxon>Candidatus Sysuimicrobiales</taxon>
        <taxon>Candidatus Segetimicrobiaceae</taxon>
        <taxon>Candidatus Segetimicrobium</taxon>
    </lineage>
</organism>
<dbReference type="EMBL" id="VBAM01000118">
    <property type="protein sequence ID" value="TMJ14267.1"/>
    <property type="molecule type" value="Genomic_DNA"/>
</dbReference>
<keyword evidence="6" id="KW-0119">Carbohydrate metabolism</keyword>
<proteinExistence type="inferred from homology"/>
<dbReference type="GO" id="GO:0009051">
    <property type="term" value="P:pentose-phosphate shunt, oxidative branch"/>
    <property type="evidence" value="ECO:0007669"/>
    <property type="project" value="TreeGrafter"/>
</dbReference>
<dbReference type="AlphaFoldDB" id="A0A537M320"/>
<keyword evidence="5" id="KW-0560">Oxidoreductase</keyword>
<dbReference type="GO" id="GO:0005829">
    <property type="term" value="C:cytosol"/>
    <property type="evidence" value="ECO:0007669"/>
    <property type="project" value="TreeGrafter"/>
</dbReference>
<dbReference type="Pfam" id="PF02781">
    <property type="entry name" value="G6PD_C"/>
    <property type="match status" value="1"/>
</dbReference>
<evidence type="ECO:0000313" key="9">
    <source>
        <dbReference type="EMBL" id="TMJ14267.1"/>
    </source>
</evidence>
<evidence type="ECO:0000256" key="5">
    <source>
        <dbReference type="ARBA" id="ARBA00023002"/>
    </source>
</evidence>
<dbReference type="InterPro" id="IPR001282">
    <property type="entry name" value="G6P_DH"/>
</dbReference>
<dbReference type="InterPro" id="IPR022675">
    <property type="entry name" value="G6P_DH_C"/>
</dbReference>
<dbReference type="InterPro" id="IPR022674">
    <property type="entry name" value="G6P_DH_NAD-bd"/>
</dbReference>
<sequence>MGEGGPDQAILAIFGGGGDLAWRKLVPALYDLYLDHWLPKRFALVGLGRQRLSDEEFRTRLRAGVDQFSRHGRAEARAWEEFAATLAFQSGDFGDRAWYAALDARMSALDRAWGGSATRILYLATPPDAVGTIAQGLGAAGLSRDRARARIVVEKPFGHDLVSARSLNYTLGEVFDESQIYRIDHYLGKETVQNILALRFANALFEPVWNRRYIDHVQIAVAETVGVEQRGHYYDHAGALRDMIQNHLLQVLCLIAMEPPVRLDADEIRSKKVDVLRAIRPIAPAEVSRVAVRGQYGTGTIEGRAVPAYRAEKNVAPDSATETFAAVQFWVDNWRWQDVPFYLRTG</sequence>
<dbReference type="Gene3D" id="3.30.360.10">
    <property type="entry name" value="Dihydrodipicolinate Reductase, domain 2"/>
    <property type="match status" value="1"/>
</dbReference>
<dbReference type="SUPFAM" id="SSF51735">
    <property type="entry name" value="NAD(P)-binding Rossmann-fold domains"/>
    <property type="match status" value="1"/>
</dbReference>
<dbReference type="InterPro" id="IPR019796">
    <property type="entry name" value="G6P_DH_AS"/>
</dbReference>
<dbReference type="PRINTS" id="PR00079">
    <property type="entry name" value="G6PDHDRGNASE"/>
</dbReference>
<dbReference type="PROSITE" id="PS00069">
    <property type="entry name" value="G6P_DEHYDROGENASE"/>
    <property type="match status" value="1"/>
</dbReference>
<evidence type="ECO:0000256" key="4">
    <source>
        <dbReference type="ARBA" id="ARBA00022857"/>
    </source>
</evidence>
<keyword evidence="4" id="KW-0521">NADP</keyword>
<evidence type="ECO:0000256" key="3">
    <source>
        <dbReference type="ARBA" id="ARBA00022526"/>
    </source>
</evidence>
<dbReference type="Proteomes" id="UP000320393">
    <property type="component" value="Unassembled WGS sequence"/>
</dbReference>
<dbReference type="Pfam" id="PF00479">
    <property type="entry name" value="G6PD_N"/>
    <property type="match status" value="1"/>
</dbReference>
<evidence type="ECO:0000256" key="6">
    <source>
        <dbReference type="ARBA" id="ARBA00023277"/>
    </source>
</evidence>
<dbReference type="GO" id="GO:0004345">
    <property type="term" value="F:glucose-6-phosphate dehydrogenase activity"/>
    <property type="evidence" value="ECO:0007669"/>
    <property type="project" value="InterPro"/>
</dbReference>
<gene>
    <name evidence="9" type="primary">zwf</name>
    <name evidence="9" type="ORF">E6H02_03460</name>
</gene>
<evidence type="ECO:0000259" key="7">
    <source>
        <dbReference type="Pfam" id="PF00479"/>
    </source>
</evidence>
<dbReference type="Gene3D" id="3.40.50.720">
    <property type="entry name" value="NAD(P)-binding Rossmann-like Domain"/>
    <property type="match status" value="1"/>
</dbReference>
<comment type="pathway">
    <text evidence="1">Carbohydrate degradation; pentose phosphate pathway; D-ribulose 5-phosphate from D-glucose 6-phosphate (oxidative stage): step 1/3.</text>
</comment>
<dbReference type="GO" id="GO:0050661">
    <property type="term" value="F:NADP binding"/>
    <property type="evidence" value="ECO:0007669"/>
    <property type="project" value="InterPro"/>
</dbReference>
<dbReference type="PANTHER" id="PTHR23429">
    <property type="entry name" value="GLUCOSE-6-PHOSPHATE 1-DEHYDROGENASE G6PD"/>
    <property type="match status" value="1"/>
</dbReference>
<evidence type="ECO:0000259" key="8">
    <source>
        <dbReference type="Pfam" id="PF02781"/>
    </source>
</evidence>
<reference evidence="9 10" key="1">
    <citation type="journal article" date="2019" name="Nat. Microbiol.">
        <title>Mediterranean grassland soil C-N compound turnover is dependent on rainfall and depth, and is mediated by genomically divergent microorganisms.</title>
        <authorList>
            <person name="Diamond S."/>
            <person name="Andeer P.F."/>
            <person name="Li Z."/>
            <person name="Crits-Christoph A."/>
            <person name="Burstein D."/>
            <person name="Anantharaman K."/>
            <person name="Lane K.R."/>
            <person name="Thomas B.C."/>
            <person name="Pan C."/>
            <person name="Northen T.R."/>
            <person name="Banfield J.F."/>
        </authorList>
    </citation>
    <scope>NUCLEOTIDE SEQUENCE [LARGE SCALE GENOMIC DNA]</scope>
    <source>
        <strain evidence="9">NP_5</strain>
    </source>
</reference>
<dbReference type="NCBIfam" id="TIGR00871">
    <property type="entry name" value="zwf"/>
    <property type="match status" value="1"/>
</dbReference>
<feature type="non-terminal residue" evidence="9">
    <location>
        <position position="346"/>
    </location>
</feature>
<dbReference type="UniPathway" id="UPA00115"/>
<accession>A0A537M320</accession>
<comment type="caution">
    <text evidence="9">The sequence shown here is derived from an EMBL/GenBank/DDBJ whole genome shotgun (WGS) entry which is preliminary data.</text>
</comment>
<name>A0A537M320_9BACT</name>
<comment type="similarity">
    <text evidence="2">Belongs to the glucose-6-phosphate dehydrogenase family.</text>
</comment>
<dbReference type="SUPFAM" id="SSF55347">
    <property type="entry name" value="Glyceraldehyde-3-phosphate dehydrogenase-like, C-terminal domain"/>
    <property type="match status" value="1"/>
</dbReference>
<dbReference type="GO" id="GO:0006006">
    <property type="term" value="P:glucose metabolic process"/>
    <property type="evidence" value="ECO:0007669"/>
    <property type="project" value="UniProtKB-KW"/>
</dbReference>
<protein>
    <submittedName>
        <fullName evidence="9">Glucose-6-phosphate dehydrogenase</fullName>
    </submittedName>
</protein>
<feature type="domain" description="Glucose-6-phosphate dehydrogenase C-terminal" evidence="8">
    <location>
        <begin position="196"/>
        <end position="346"/>
    </location>
</feature>
<dbReference type="InterPro" id="IPR036291">
    <property type="entry name" value="NAD(P)-bd_dom_sf"/>
</dbReference>
<keyword evidence="3" id="KW-0313">Glucose metabolism</keyword>
<feature type="domain" description="Glucose-6-phosphate dehydrogenase NAD-binding" evidence="7">
    <location>
        <begin position="13"/>
        <end position="194"/>
    </location>
</feature>
<evidence type="ECO:0000256" key="1">
    <source>
        <dbReference type="ARBA" id="ARBA00004937"/>
    </source>
</evidence>
<evidence type="ECO:0000313" key="10">
    <source>
        <dbReference type="Proteomes" id="UP000320393"/>
    </source>
</evidence>